<keyword evidence="2" id="KW-1185">Reference proteome</keyword>
<dbReference type="EMBL" id="JAQQWN010000009">
    <property type="protein sequence ID" value="KAK8066885.1"/>
    <property type="molecule type" value="Genomic_DNA"/>
</dbReference>
<organism evidence="1 2">
    <name type="scientific">Apiospora hydei</name>
    <dbReference type="NCBI Taxonomy" id="1337664"/>
    <lineage>
        <taxon>Eukaryota</taxon>
        <taxon>Fungi</taxon>
        <taxon>Dikarya</taxon>
        <taxon>Ascomycota</taxon>
        <taxon>Pezizomycotina</taxon>
        <taxon>Sordariomycetes</taxon>
        <taxon>Xylariomycetidae</taxon>
        <taxon>Amphisphaeriales</taxon>
        <taxon>Apiosporaceae</taxon>
        <taxon>Apiospora</taxon>
    </lineage>
</organism>
<dbReference type="Proteomes" id="UP001433268">
    <property type="component" value="Unassembled WGS sequence"/>
</dbReference>
<comment type="caution">
    <text evidence="1">The sequence shown here is derived from an EMBL/GenBank/DDBJ whole genome shotgun (WGS) entry which is preliminary data.</text>
</comment>
<evidence type="ECO:0000313" key="2">
    <source>
        <dbReference type="Proteomes" id="UP001433268"/>
    </source>
</evidence>
<reference evidence="1 2" key="1">
    <citation type="submission" date="2023-01" db="EMBL/GenBank/DDBJ databases">
        <title>Analysis of 21 Apiospora genomes using comparative genomics revels a genus with tremendous synthesis potential of carbohydrate active enzymes and secondary metabolites.</title>
        <authorList>
            <person name="Sorensen T."/>
        </authorList>
    </citation>
    <scope>NUCLEOTIDE SEQUENCE [LARGE SCALE GENOMIC DNA]</scope>
    <source>
        <strain evidence="1 2">CBS 114990</strain>
    </source>
</reference>
<accession>A0ABR1V6T2</accession>
<sequence>MRPGIRCDLLPIAVIHLQIENKILHDGESFDRDDRVEKSRCRGHWVLGRLPIELWREVEGSAVRSPFSSRLFVGRPFKDLAKAEDTLLKQCRDIGRAVFEANEYFTGELLCLTDETMSYRPGAYSHGSCEQMALVMHEAYPAWHETAGALELLQSAHACAVRAYHVELVKEVVIDKVWDFLEVAAHDGSYMGPPHEKPLEKYAVEFRKKGLHHNLHEPRVVDEDDDSGDWYGDGMGAIRSSAIASIMAFTSMGAPILCMRSI</sequence>
<protein>
    <submittedName>
        <fullName evidence="1">Uncharacterized protein</fullName>
    </submittedName>
</protein>
<gene>
    <name evidence="1" type="ORF">PG997_013632</name>
</gene>
<proteinExistence type="predicted"/>
<evidence type="ECO:0000313" key="1">
    <source>
        <dbReference type="EMBL" id="KAK8066885.1"/>
    </source>
</evidence>
<dbReference type="GeneID" id="92051006"/>
<dbReference type="RefSeq" id="XP_066663638.1">
    <property type="nucleotide sequence ID" value="XM_066817946.1"/>
</dbReference>
<name>A0ABR1V6T2_9PEZI</name>